<feature type="region of interest" description="Disordered" evidence="1">
    <location>
        <begin position="128"/>
        <end position="149"/>
    </location>
</feature>
<name>A0A6F8SK48_9ACTN</name>
<reference evidence="4" key="2">
    <citation type="submission" date="2020-03" db="EMBL/GenBank/DDBJ databases">
        <title>Complete Genome Sequence of Adlercreutzia sp. strain 8CFCBH1 Producing Equol, Isolated from Healthy Japanese Feces.</title>
        <authorList>
            <person name="Ogata Y."/>
            <person name="Sakamoto M."/>
            <person name="Ohkuma M."/>
            <person name="Hattori M."/>
            <person name="Suda W."/>
        </authorList>
    </citation>
    <scope>NUCLEOTIDE SEQUENCE [LARGE SCALE GENOMIC DNA]</scope>
    <source>
        <strain evidence="4">8CFCBH1</strain>
    </source>
</reference>
<feature type="transmembrane region" description="Helical" evidence="2">
    <location>
        <begin position="160"/>
        <end position="186"/>
    </location>
</feature>
<evidence type="ECO:0000313" key="4">
    <source>
        <dbReference type="Proteomes" id="UP000501727"/>
    </source>
</evidence>
<keyword evidence="2" id="KW-0812">Transmembrane</keyword>
<dbReference type="RefSeq" id="WP_173112752.1">
    <property type="nucleotide sequence ID" value="NZ_AP022829.1"/>
</dbReference>
<evidence type="ECO:0000256" key="1">
    <source>
        <dbReference type="SAM" id="MobiDB-lite"/>
    </source>
</evidence>
<reference evidence="4" key="1">
    <citation type="journal article" date="2020" name="Microbiol. Resour. Announc.">
        <title>Complete Genome Sequence of Adlercreutzia sp. Strain 8CFCBH1, a Potent Producer of Equol, Isolated from Healthy Japanese Feces.</title>
        <authorList>
            <person name="Ogata Y."/>
            <person name="Sakamoto M."/>
            <person name="Ohkuma M."/>
            <person name="Hattori M."/>
            <person name="Suda W."/>
        </authorList>
    </citation>
    <scope>NUCLEOTIDE SEQUENCE [LARGE SCALE GENOMIC DNA]</scope>
    <source>
        <strain evidence="4">8CFCBH1</strain>
    </source>
</reference>
<feature type="compositionally biased region" description="Low complexity" evidence="1">
    <location>
        <begin position="48"/>
        <end position="75"/>
    </location>
</feature>
<keyword evidence="4" id="KW-1185">Reference proteome</keyword>
<dbReference type="EMBL" id="AP022829">
    <property type="protein sequence ID" value="BCA88532.1"/>
    <property type="molecule type" value="Genomic_DNA"/>
</dbReference>
<feature type="compositionally biased region" description="Low complexity" evidence="1">
    <location>
        <begin position="26"/>
        <end position="40"/>
    </location>
</feature>
<protein>
    <submittedName>
        <fullName evidence="3">Uncharacterized protein</fullName>
    </submittedName>
</protein>
<evidence type="ECO:0000313" key="3">
    <source>
        <dbReference type="EMBL" id="BCA88532.1"/>
    </source>
</evidence>
<organism evidence="3 4">
    <name type="scientific">Adlercreutzia hattorii</name>
    <dbReference type="NCBI Taxonomy" id="2707299"/>
    <lineage>
        <taxon>Bacteria</taxon>
        <taxon>Bacillati</taxon>
        <taxon>Actinomycetota</taxon>
        <taxon>Coriobacteriia</taxon>
        <taxon>Eggerthellales</taxon>
        <taxon>Eggerthellaceae</taxon>
        <taxon>Adlercreutzia</taxon>
    </lineage>
</organism>
<keyword evidence="2" id="KW-1133">Transmembrane helix</keyword>
<accession>A0A6F8SK48</accession>
<keyword evidence="2" id="KW-0472">Membrane</keyword>
<sequence length="427" mass="44753">MDENSNIPSASGAEPQQPAPEPAPSAVPENPFAAFGAPGPGSQPAPAAPSDAVQPAPAAAAPAPEIAQHAPTAPTQPYYDATAAQAAQQPYAPYGQSAGAGQSYAYTQATAQQPTYAPYDGAGYGSYGAGSQPPVPPAPAQNIYPGYEPPNPNQKRRWPWFLLGLAVGLVVGMGGCASCVGIMALADYDSSYDSYNSYDDGYDYNYDYDFGDTDMWAPEDSYGTDEDASPYGTFTLDEIASVFEADGISQGEPGEGDVCTKGFYTVGPAGQIPAGLYYLEGSNEKLSHYYVFDGDDGRYSVDDSVQYFGNYFVDLDEGDLIVFDPGDEATMYPAPSTSTDPTAPYTNGCYRVGIDIPAGSYTITAATVGEGETDEDSAAFVMKNLDFDDDSIVDTKYVIPGGEQTVTVSNGQYLELFAATATPVAQG</sequence>
<dbReference type="KEGG" id="ahat:ADCFC_11510"/>
<evidence type="ECO:0000256" key="2">
    <source>
        <dbReference type="SAM" id="Phobius"/>
    </source>
</evidence>
<dbReference type="AlphaFoldDB" id="A0A6F8SK48"/>
<feature type="region of interest" description="Disordered" evidence="1">
    <location>
        <begin position="1"/>
        <end position="75"/>
    </location>
</feature>
<dbReference type="Proteomes" id="UP000501727">
    <property type="component" value="Chromosome"/>
</dbReference>
<gene>
    <name evidence="3" type="ORF">ADCFC_10300</name>
</gene>
<proteinExistence type="predicted"/>